<evidence type="ECO:0000256" key="2">
    <source>
        <dbReference type="SAM" id="Phobius"/>
    </source>
</evidence>
<proteinExistence type="predicted"/>
<sequence length="143" mass="17035">MTNTEKQMQEIEETFKSIEKTTASLEKTAYDGTRDILRYFDRIHDKLFTFNNIMIVGFFTISKMKEGVPIELILVPLLNLCFLMYIEFRMMEKSRFEANILEKSKTQIEEQGKQIRKSTNYSLLSIFTTFVVTCFFLYNLFRQ</sequence>
<keyword evidence="2" id="KW-0812">Transmembrane</keyword>
<reference evidence="3" key="4">
    <citation type="submission" date="2024-05" db="EMBL/GenBank/DDBJ databases">
        <authorList>
            <person name="Sun Q."/>
            <person name="Sedlacek I."/>
        </authorList>
    </citation>
    <scope>NUCLEOTIDE SEQUENCE</scope>
    <source>
        <strain evidence="3">CCM 8490</strain>
    </source>
</reference>
<reference evidence="3" key="1">
    <citation type="journal article" date="2014" name="Int. J. Syst. Evol. Microbiol.">
        <title>Complete genome of a new Firmicutes species belonging to the dominant human colonic microbiota ('Ruminococcus bicirculans') reveals two chromosomes and a selective capacity to utilize plant glucans.</title>
        <authorList>
            <consortium name="NISC Comparative Sequencing Program"/>
            <person name="Wegmann U."/>
            <person name="Louis P."/>
            <person name="Goesmann A."/>
            <person name="Henrissat B."/>
            <person name="Duncan S.H."/>
            <person name="Flint H.J."/>
        </authorList>
    </citation>
    <scope>NUCLEOTIDE SEQUENCE</scope>
    <source>
        <strain evidence="3">CCM 8490</strain>
    </source>
</reference>
<organism evidence="4 5">
    <name type="scientific">Epilithonimonas arachidiradicis</name>
    <dbReference type="NCBI Taxonomy" id="1617282"/>
    <lineage>
        <taxon>Bacteria</taxon>
        <taxon>Pseudomonadati</taxon>
        <taxon>Bacteroidota</taxon>
        <taxon>Flavobacteriia</taxon>
        <taxon>Flavobacteriales</taxon>
        <taxon>Weeksellaceae</taxon>
        <taxon>Chryseobacterium group</taxon>
        <taxon>Epilithonimonas</taxon>
    </lineage>
</organism>
<evidence type="ECO:0000313" key="3">
    <source>
        <dbReference type="EMBL" id="GGG51644.1"/>
    </source>
</evidence>
<evidence type="ECO:0000313" key="4">
    <source>
        <dbReference type="EMBL" id="RKE79803.1"/>
    </source>
</evidence>
<dbReference type="AlphaFoldDB" id="A0A420CN23"/>
<evidence type="ECO:0000313" key="5">
    <source>
        <dbReference type="Proteomes" id="UP000285906"/>
    </source>
</evidence>
<name>A0A420CN23_9FLAO</name>
<accession>A0A420CN23</accession>
<evidence type="ECO:0000313" key="6">
    <source>
        <dbReference type="Proteomes" id="UP000658202"/>
    </source>
</evidence>
<keyword evidence="6" id="KW-1185">Reference proteome</keyword>
<reference evidence="6" key="3">
    <citation type="journal article" date="2019" name="Int. J. Syst. Evol. Microbiol.">
        <title>The Global Catalogue of Microorganisms (GCM) 10K type strain sequencing project: providing services to taxonomists for standard genome sequencing and annotation.</title>
        <authorList>
            <consortium name="The Broad Institute Genomics Platform"/>
            <consortium name="The Broad Institute Genome Sequencing Center for Infectious Disease"/>
            <person name="Wu L."/>
            <person name="Ma J."/>
        </authorList>
    </citation>
    <scope>NUCLEOTIDE SEQUENCE [LARGE SCALE GENOMIC DNA]</scope>
    <source>
        <strain evidence="6">CCM 8490</strain>
    </source>
</reference>
<dbReference type="EMBL" id="RAQH01000010">
    <property type="protein sequence ID" value="RKE79803.1"/>
    <property type="molecule type" value="Genomic_DNA"/>
</dbReference>
<dbReference type="EMBL" id="BMCW01000001">
    <property type="protein sequence ID" value="GGG51644.1"/>
    <property type="molecule type" value="Genomic_DNA"/>
</dbReference>
<feature type="transmembrane region" description="Helical" evidence="2">
    <location>
        <begin position="43"/>
        <end position="61"/>
    </location>
</feature>
<gene>
    <name evidence="4" type="ORF">BXY58_3176</name>
    <name evidence="3" type="ORF">GCM10007332_11630</name>
</gene>
<dbReference type="Proteomes" id="UP000285906">
    <property type="component" value="Unassembled WGS sequence"/>
</dbReference>
<dbReference type="RefSeq" id="WP_120214709.1">
    <property type="nucleotide sequence ID" value="NZ_BMCW01000001.1"/>
</dbReference>
<feature type="coiled-coil region" evidence="1">
    <location>
        <begin position="1"/>
        <end position="28"/>
    </location>
</feature>
<keyword evidence="1" id="KW-0175">Coiled coil</keyword>
<protein>
    <submittedName>
        <fullName evidence="4">Uncharacterized protein</fullName>
    </submittedName>
</protein>
<keyword evidence="2" id="KW-1133">Transmembrane helix</keyword>
<feature type="transmembrane region" description="Helical" evidence="2">
    <location>
        <begin position="121"/>
        <end position="141"/>
    </location>
</feature>
<comment type="caution">
    <text evidence="4">The sequence shown here is derived from an EMBL/GenBank/DDBJ whole genome shotgun (WGS) entry which is preliminary data.</text>
</comment>
<dbReference type="Proteomes" id="UP000658202">
    <property type="component" value="Unassembled WGS sequence"/>
</dbReference>
<feature type="transmembrane region" description="Helical" evidence="2">
    <location>
        <begin position="67"/>
        <end position="86"/>
    </location>
</feature>
<evidence type="ECO:0000256" key="1">
    <source>
        <dbReference type="SAM" id="Coils"/>
    </source>
</evidence>
<dbReference type="OrthoDB" id="796230at2"/>
<reference evidence="4 5" key="2">
    <citation type="submission" date="2018-09" db="EMBL/GenBank/DDBJ databases">
        <title>Genomic Encyclopedia of Archaeal and Bacterial Type Strains, Phase II (KMG-II): from individual species to whole genera.</title>
        <authorList>
            <person name="Goeker M."/>
        </authorList>
    </citation>
    <scope>NUCLEOTIDE SEQUENCE [LARGE SCALE GENOMIC DNA]</scope>
    <source>
        <strain evidence="4 5">DSM 27620</strain>
    </source>
</reference>
<keyword evidence="2" id="KW-0472">Membrane</keyword>